<dbReference type="SUPFAM" id="SSF56091">
    <property type="entry name" value="DNA ligase/mRNA capping enzyme, catalytic domain"/>
    <property type="match status" value="1"/>
</dbReference>
<evidence type="ECO:0000256" key="6">
    <source>
        <dbReference type="ARBA" id="ARBA00022763"/>
    </source>
</evidence>
<dbReference type="InterPro" id="IPR000977">
    <property type="entry name" value="DNA_ligase_ATP-dep"/>
</dbReference>
<gene>
    <name evidence="16" type="primary">cdc17</name>
    <name evidence="16" type="ORF">HK105_205097</name>
</gene>
<sequence length="812" mass="88410">MSGKRQATLGQVLPTGTWSEPDPAPEAAAEPTPAVTPVPADAEAALPPADKEKPTVPTPASLFRRPKRRIVESDDEPELAQKPSLPNPKAAKASDDGPASTPAPARADAPAQGKPKPSPKQAKKKAAGKASKSKSNEAEDDSDSDSPKGSSAGPSSSSGPAPAAQSSDSGSSPWTRGQPVPYKTLCATFELIQATTKRLEIQSHLTDLFRSVIDLSPQCLIECVYLCINRIGPEYEGKELGVGESLLVKAVANAMGRDVKSIKAELDQVGDLGTVAQSKGHQKTIFSAKPLTVTSVFAALKAISNISGQSSQQRKIDAIQKLLVSCSGSEAKFLIRSLEGKLRIGLAEQTVLMSLAHAAALSDSKIAAMPSEKRAAMMAEAAAKIKQVYSAIPSYDLIIPALLEYGFQHLEDHCHMTPGIPLKPMLAHPTKSLTEVLDRFEGMAFTCEYKYDGERAQIHKLENGTVVIYSRNSENLSGKYPDIIERIPNVPKPGVKSFVLDCEAVAWDVKKQCILPFQVLSTRKRKDVQTTDIQVQVCIFAFDLLFLNGEVGTGLDCAKPLITETLKRRRELMYESLNEIEGQFQFAKSMTSSNVEEIQTFLDDSVVGNCEGLMVKTLEKDSSYEPSKRSRNWLKVKKDYVNGLGDSLDLVVIGGYIGRGKRTGWYGGYLLACYDEDREEYQTICKIGTGFSEDQLAEHAELFKPHVIPGPKPYYKYSDNPNVRPDVWFEPAQVWEVKAADLSISPVHKAATGTIDPNKGISLRFPRFIRVRDDKSPDQATTAAQVAEMYRSQNINPIKGTNMGAADDDFEY</sequence>
<keyword evidence="9 12" id="KW-0234">DNA repair</keyword>
<dbReference type="InterPro" id="IPR036599">
    <property type="entry name" value="DNA_ligase_N_sf"/>
</dbReference>
<dbReference type="EC" id="6.5.1.1" evidence="12"/>
<keyword evidence="7 12" id="KW-0067">ATP-binding</keyword>
<protein>
    <recommendedName>
        <fullName evidence="12">DNA ligase</fullName>
        <ecNumber evidence="12">6.5.1.1</ecNumber>
    </recommendedName>
</protein>
<dbReference type="PROSITE" id="PS00697">
    <property type="entry name" value="DNA_LIGASE_A1"/>
    <property type="match status" value="1"/>
</dbReference>
<evidence type="ECO:0000256" key="1">
    <source>
        <dbReference type="ARBA" id="ARBA00007572"/>
    </source>
</evidence>
<dbReference type="Gene3D" id="3.30.470.30">
    <property type="entry name" value="DNA ligase/mRNA capping enzyme"/>
    <property type="match status" value="1"/>
</dbReference>
<evidence type="ECO:0000256" key="10">
    <source>
        <dbReference type="ARBA" id="ARBA00023306"/>
    </source>
</evidence>
<dbReference type="PANTHER" id="PTHR45674:SF4">
    <property type="entry name" value="DNA LIGASE 1"/>
    <property type="match status" value="1"/>
</dbReference>
<dbReference type="Gene3D" id="3.30.1490.70">
    <property type="match status" value="1"/>
</dbReference>
<dbReference type="InterPro" id="IPR016059">
    <property type="entry name" value="DNA_ligase_ATP-dep_CS"/>
</dbReference>
<dbReference type="Pfam" id="PF01068">
    <property type="entry name" value="DNA_ligase_A_M"/>
    <property type="match status" value="1"/>
</dbReference>
<evidence type="ECO:0000256" key="14">
    <source>
        <dbReference type="SAM" id="MobiDB-lite"/>
    </source>
</evidence>
<dbReference type="Gene3D" id="2.40.50.140">
    <property type="entry name" value="Nucleic acid-binding proteins"/>
    <property type="match status" value="1"/>
</dbReference>
<dbReference type="SUPFAM" id="SSF117018">
    <property type="entry name" value="ATP-dependent DNA ligase DNA-binding domain"/>
    <property type="match status" value="1"/>
</dbReference>
<dbReference type="NCBIfam" id="TIGR00574">
    <property type="entry name" value="dnl1"/>
    <property type="match status" value="1"/>
</dbReference>
<dbReference type="InterPro" id="IPR012309">
    <property type="entry name" value="DNA_ligase_ATP-dep_C"/>
</dbReference>
<dbReference type="PANTHER" id="PTHR45674">
    <property type="entry name" value="DNA LIGASE 1/3 FAMILY MEMBER"/>
    <property type="match status" value="1"/>
</dbReference>
<feature type="domain" description="ATP-dependent DNA ligase family profile" evidence="15">
    <location>
        <begin position="530"/>
        <end position="675"/>
    </location>
</feature>
<evidence type="ECO:0000313" key="16">
    <source>
        <dbReference type="EMBL" id="KAL2915232.1"/>
    </source>
</evidence>
<comment type="catalytic activity">
    <reaction evidence="11 12">
        <text>ATP + (deoxyribonucleotide)n-3'-hydroxyl + 5'-phospho-(deoxyribonucleotide)m = (deoxyribonucleotide)n+m + AMP + diphosphate.</text>
        <dbReference type="EC" id="6.5.1.1"/>
    </reaction>
</comment>
<dbReference type="CDD" id="cd07900">
    <property type="entry name" value="Adenylation_DNA_ligase_I_Euk"/>
    <property type="match status" value="1"/>
</dbReference>
<dbReference type="Pfam" id="PF04679">
    <property type="entry name" value="DNA_ligase_A_C"/>
    <property type="match status" value="1"/>
</dbReference>
<dbReference type="SUPFAM" id="SSF50249">
    <property type="entry name" value="Nucleic acid-binding proteins"/>
    <property type="match status" value="1"/>
</dbReference>
<evidence type="ECO:0000256" key="12">
    <source>
        <dbReference type="RuleBase" id="RU000617"/>
    </source>
</evidence>
<evidence type="ECO:0000256" key="8">
    <source>
        <dbReference type="ARBA" id="ARBA00023172"/>
    </source>
</evidence>
<evidence type="ECO:0000256" key="5">
    <source>
        <dbReference type="ARBA" id="ARBA00022741"/>
    </source>
</evidence>
<feature type="compositionally biased region" description="Low complexity" evidence="14">
    <location>
        <begin position="25"/>
        <end position="48"/>
    </location>
</feature>
<evidence type="ECO:0000256" key="4">
    <source>
        <dbReference type="ARBA" id="ARBA00022705"/>
    </source>
</evidence>
<keyword evidence="8 12" id="KW-0233">DNA recombination</keyword>
<evidence type="ECO:0000259" key="15">
    <source>
        <dbReference type="PROSITE" id="PS50160"/>
    </source>
</evidence>
<comment type="caution">
    <text evidence="16">The sequence shown here is derived from an EMBL/GenBank/DDBJ whole genome shotgun (WGS) entry which is preliminary data.</text>
</comment>
<dbReference type="InterPro" id="IPR012340">
    <property type="entry name" value="NA-bd_OB-fold"/>
</dbReference>
<evidence type="ECO:0000256" key="2">
    <source>
        <dbReference type="ARBA" id="ARBA00022598"/>
    </source>
</evidence>
<accession>A0ABR4N6R8</accession>
<keyword evidence="10" id="KW-0131">Cell cycle</keyword>
<dbReference type="Pfam" id="PF04675">
    <property type="entry name" value="DNA_ligase_A_N"/>
    <property type="match status" value="1"/>
</dbReference>
<dbReference type="EMBL" id="JADGIZ020000025">
    <property type="protein sequence ID" value="KAL2915232.1"/>
    <property type="molecule type" value="Genomic_DNA"/>
</dbReference>
<dbReference type="Proteomes" id="UP001527925">
    <property type="component" value="Unassembled WGS sequence"/>
</dbReference>
<keyword evidence="17" id="KW-1185">Reference proteome</keyword>
<evidence type="ECO:0000256" key="13">
    <source>
        <dbReference type="RuleBase" id="RU004196"/>
    </source>
</evidence>
<dbReference type="PROSITE" id="PS00333">
    <property type="entry name" value="DNA_LIGASE_A2"/>
    <property type="match status" value="1"/>
</dbReference>
<evidence type="ECO:0000313" key="17">
    <source>
        <dbReference type="Proteomes" id="UP001527925"/>
    </source>
</evidence>
<reference evidence="16 17" key="1">
    <citation type="submission" date="2023-09" db="EMBL/GenBank/DDBJ databases">
        <title>Pangenome analysis of Batrachochytrium dendrobatidis and related Chytrids.</title>
        <authorList>
            <person name="Yacoub M.N."/>
            <person name="Stajich J.E."/>
            <person name="James T.Y."/>
        </authorList>
    </citation>
    <scope>NUCLEOTIDE SEQUENCE [LARGE SCALE GENOMIC DNA]</scope>
    <source>
        <strain evidence="16 17">JEL0888</strain>
    </source>
</reference>
<evidence type="ECO:0000256" key="3">
    <source>
        <dbReference type="ARBA" id="ARBA00022618"/>
    </source>
</evidence>
<dbReference type="CDD" id="cd07969">
    <property type="entry name" value="OBF_DNA_ligase_I"/>
    <property type="match status" value="1"/>
</dbReference>
<keyword evidence="6 12" id="KW-0227">DNA damage</keyword>
<keyword evidence="5 12" id="KW-0547">Nucleotide-binding</keyword>
<dbReference type="InterPro" id="IPR050191">
    <property type="entry name" value="ATP-dep_DNA_ligase"/>
</dbReference>
<dbReference type="Gene3D" id="1.10.3260.10">
    <property type="entry name" value="DNA ligase, ATP-dependent, N-terminal domain"/>
    <property type="match status" value="1"/>
</dbReference>
<keyword evidence="4" id="KW-0235">DNA replication</keyword>
<organism evidence="16 17">
    <name type="scientific">Polyrhizophydium stewartii</name>
    <dbReference type="NCBI Taxonomy" id="2732419"/>
    <lineage>
        <taxon>Eukaryota</taxon>
        <taxon>Fungi</taxon>
        <taxon>Fungi incertae sedis</taxon>
        <taxon>Chytridiomycota</taxon>
        <taxon>Chytridiomycota incertae sedis</taxon>
        <taxon>Chytridiomycetes</taxon>
        <taxon>Rhizophydiales</taxon>
        <taxon>Rhizophydiales incertae sedis</taxon>
        <taxon>Polyrhizophydium</taxon>
    </lineage>
</organism>
<feature type="compositionally biased region" description="Low complexity" evidence="14">
    <location>
        <begin position="147"/>
        <end position="173"/>
    </location>
</feature>
<keyword evidence="2 12" id="KW-0436">Ligase</keyword>
<dbReference type="PROSITE" id="PS50160">
    <property type="entry name" value="DNA_LIGASE_A3"/>
    <property type="match status" value="1"/>
</dbReference>
<dbReference type="InterPro" id="IPR012310">
    <property type="entry name" value="DNA_ligase_ATP-dep_cent"/>
</dbReference>
<feature type="region of interest" description="Disordered" evidence="14">
    <location>
        <begin position="1"/>
        <end position="176"/>
    </location>
</feature>
<comment type="similarity">
    <text evidence="1 13">Belongs to the ATP-dependent DNA ligase family.</text>
</comment>
<name>A0ABR4N6R8_9FUNG</name>
<evidence type="ECO:0000256" key="11">
    <source>
        <dbReference type="ARBA" id="ARBA00034003"/>
    </source>
</evidence>
<keyword evidence="3" id="KW-0132">Cell division</keyword>
<proteinExistence type="inferred from homology"/>
<evidence type="ECO:0000256" key="9">
    <source>
        <dbReference type="ARBA" id="ARBA00023204"/>
    </source>
</evidence>
<dbReference type="GO" id="GO:0016874">
    <property type="term" value="F:ligase activity"/>
    <property type="evidence" value="ECO:0007669"/>
    <property type="project" value="UniProtKB-KW"/>
</dbReference>
<dbReference type="InterPro" id="IPR012308">
    <property type="entry name" value="DNA_ligase_ATP-dep_N"/>
</dbReference>
<evidence type="ECO:0000256" key="7">
    <source>
        <dbReference type="ARBA" id="ARBA00022840"/>
    </source>
</evidence>